<dbReference type="EMBL" id="WSTB01000008">
    <property type="protein sequence ID" value="MWB95573.1"/>
    <property type="molecule type" value="Genomic_DNA"/>
</dbReference>
<sequence length="473" mass="53103">MKIEFRKLQNLFFLIFCVVLMTNCGTEDAINQQQINETTKINEAKIWFIKYQSENKFYYKFENQSYDWDNASVEILENESSAIVVPVVDKNKMENYRGNKVLYLYPLEDKKNFETTLYELLPTAESLSEQNSTKDLTNFDGYIIAWNLERGFIESTKFEKSASIATVSREEIQSKKVIDNSSKMVPDPPAASYCLGDVILCNDYKNNGGGYDGNGYVYYVNSGVGYSSGGYAGSYFNSSHGSGGGGSGITAPTPAQIIDALTGKAKCIFEKLKNSSSGFESAIKKFDGEFTVSHLKLTINNSLDANVYGITKPPVNYVTEVQFDNTKLGTLSDLGAATVFAHEIIHAEIFRKMLSAAQRGTLNSKTPQEQIALVNSLKDNFPGLYDYYEKRWKPTWNHEMMASHYRSTIADIIQQFDNKRLPRSTYEAVAWLGLGKLDTNITTIAWDNLSAEQKTATTKLINEHFYKGPSNCN</sequence>
<evidence type="ECO:0000313" key="2">
    <source>
        <dbReference type="Proteomes" id="UP000471501"/>
    </source>
</evidence>
<comment type="caution">
    <text evidence="1">The sequence shown here is derived from an EMBL/GenBank/DDBJ whole genome shotgun (WGS) entry which is preliminary data.</text>
</comment>
<protein>
    <submittedName>
        <fullName evidence="1">Uncharacterized protein</fullName>
    </submittedName>
</protein>
<keyword evidence="2" id="KW-1185">Reference proteome</keyword>
<organism evidence="1 2">
    <name type="scientific">Flavobacterium hydrocarbonoxydans</name>
    <dbReference type="NCBI Taxonomy" id="2683249"/>
    <lineage>
        <taxon>Bacteria</taxon>
        <taxon>Pseudomonadati</taxon>
        <taxon>Bacteroidota</taxon>
        <taxon>Flavobacteriia</taxon>
        <taxon>Flavobacteriales</taxon>
        <taxon>Flavobacteriaceae</taxon>
        <taxon>Flavobacterium</taxon>
    </lineage>
</organism>
<proteinExistence type="predicted"/>
<reference evidence="1 2" key="1">
    <citation type="submission" date="2019-12" db="EMBL/GenBank/DDBJ databases">
        <authorList>
            <person name="Kim Y.S."/>
        </authorList>
    </citation>
    <scope>NUCLEOTIDE SEQUENCE [LARGE SCALE GENOMIC DNA]</scope>
    <source>
        <strain evidence="1 2">GA093</strain>
    </source>
</reference>
<accession>A0A6I4NN73</accession>
<dbReference type="Proteomes" id="UP000471501">
    <property type="component" value="Unassembled WGS sequence"/>
</dbReference>
<evidence type="ECO:0000313" key="1">
    <source>
        <dbReference type="EMBL" id="MWB95573.1"/>
    </source>
</evidence>
<dbReference type="AlphaFoldDB" id="A0A6I4NN73"/>
<name>A0A6I4NN73_9FLAO</name>
<dbReference type="RefSeq" id="WP_160375496.1">
    <property type="nucleotide sequence ID" value="NZ_WSTB01000008.1"/>
</dbReference>
<gene>
    <name evidence="1" type="ORF">GON26_14485</name>
</gene>